<gene>
    <name evidence="2" type="ORF">EDC19_1562</name>
</gene>
<dbReference type="AlphaFoldDB" id="A0A4R1MS22"/>
<dbReference type="RefSeq" id="WP_132282276.1">
    <property type="nucleotide sequence ID" value="NZ_SMGQ01000012.1"/>
</dbReference>
<organism evidence="2 3">
    <name type="scientific">Natranaerovirga hydrolytica</name>
    <dbReference type="NCBI Taxonomy" id="680378"/>
    <lineage>
        <taxon>Bacteria</taxon>
        <taxon>Bacillati</taxon>
        <taxon>Bacillota</taxon>
        <taxon>Clostridia</taxon>
        <taxon>Lachnospirales</taxon>
        <taxon>Natranaerovirgaceae</taxon>
        <taxon>Natranaerovirga</taxon>
    </lineage>
</organism>
<accession>A0A4R1MS22</accession>
<dbReference type="InterPro" id="IPR019301">
    <property type="entry name" value="Flagellar_prot_FlgJ_N"/>
</dbReference>
<dbReference type="Pfam" id="PF10135">
    <property type="entry name" value="Rod-binding"/>
    <property type="match status" value="1"/>
</dbReference>
<evidence type="ECO:0000313" key="3">
    <source>
        <dbReference type="Proteomes" id="UP000294545"/>
    </source>
</evidence>
<evidence type="ECO:0000313" key="2">
    <source>
        <dbReference type="EMBL" id="TCK93369.1"/>
    </source>
</evidence>
<dbReference type="Proteomes" id="UP000294545">
    <property type="component" value="Unassembled WGS sequence"/>
</dbReference>
<reference evidence="2 3" key="1">
    <citation type="submission" date="2019-03" db="EMBL/GenBank/DDBJ databases">
        <title>Genomic Encyclopedia of Type Strains, Phase IV (KMG-IV): sequencing the most valuable type-strain genomes for metagenomic binning, comparative biology and taxonomic classification.</title>
        <authorList>
            <person name="Goeker M."/>
        </authorList>
    </citation>
    <scope>NUCLEOTIDE SEQUENCE [LARGE SCALE GENOMIC DNA]</scope>
    <source>
        <strain evidence="2 3">DSM 24176</strain>
    </source>
</reference>
<dbReference type="EMBL" id="SMGQ01000012">
    <property type="protein sequence ID" value="TCK93369.1"/>
    <property type="molecule type" value="Genomic_DNA"/>
</dbReference>
<comment type="caution">
    <text evidence="2">The sequence shown here is derived from an EMBL/GenBank/DDBJ whole genome shotgun (WGS) entry which is preliminary data.</text>
</comment>
<keyword evidence="2" id="KW-0282">Flagellum</keyword>
<evidence type="ECO:0000259" key="1">
    <source>
        <dbReference type="Pfam" id="PF10135"/>
    </source>
</evidence>
<name>A0A4R1MS22_9FIRM</name>
<keyword evidence="2" id="KW-0966">Cell projection</keyword>
<feature type="domain" description="Flagellar protein FlgJ N-terminal" evidence="1">
    <location>
        <begin position="48"/>
        <end position="96"/>
    </location>
</feature>
<dbReference type="OrthoDB" id="9796740at2"/>
<sequence length="102" mass="12013">MNIGTYNMDYLIQNNSNLEQKLEREANKDELKQVCQEFEAYFLEQMFKSMRNTVPDGGLIEKSHGEEIFEDMLYQEYAKEASKTESLGLAQMLYQQLSRNQI</sequence>
<proteinExistence type="predicted"/>
<keyword evidence="2" id="KW-0969">Cilium</keyword>
<protein>
    <submittedName>
        <fullName evidence="2">Flagellar protein FlgJ</fullName>
    </submittedName>
</protein>
<keyword evidence="3" id="KW-1185">Reference proteome</keyword>